<sequence length="143" mass="16510">MADRILIGLRGDEMGVWVSLPGRNVGNAADRMIFSSQYDYLKIHAQGTYQIQRYAGTSNPYLYEGSVQFPKLDYYPLHMCSFCVGDDSRRIFFPNDSSLDSSLLPNCEYVITDNAIYFSIRGYNFRQDVFVRWVVFKNKLADL</sequence>
<keyword evidence="2" id="KW-1185">Reference proteome</keyword>
<name>A0A2S9IXW8_9HYPH</name>
<accession>A0A2S9IXW8</accession>
<dbReference type="EMBL" id="PVBR01000002">
    <property type="protein sequence ID" value="PRD45330.1"/>
    <property type="molecule type" value="Genomic_DNA"/>
</dbReference>
<protein>
    <submittedName>
        <fullName evidence="1">Uncharacterized protein</fullName>
    </submittedName>
</protein>
<dbReference type="RefSeq" id="WP_105740583.1">
    <property type="nucleotide sequence ID" value="NZ_PVBR01000002.1"/>
</dbReference>
<evidence type="ECO:0000313" key="1">
    <source>
        <dbReference type="EMBL" id="PRD45330.1"/>
    </source>
</evidence>
<reference evidence="1 2" key="1">
    <citation type="submission" date="2018-02" db="EMBL/GenBank/DDBJ databases">
        <title>The draft genome of Phyllobacterium sp. 1N-3.</title>
        <authorList>
            <person name="Liu L."/>
            <person name="Li L."/>
            <person name="Zhang X."/>
            <person name="Wang T."/>
            <person name="Liang L."/>
        </authorList>
    </citation>
    <scope>NUCLEOTIDE SEQUENCE [LARGE SCALE GENOMIC DNA]</scope>
    <source>
        <strain evidence="1 2">1N-3</strain>
    </source>
</reference>
<organism evidence="1 2">
    <name type="scientific">Phyllobacterium phragmitis</name>
    <dbReference type="NCBI Taxonomy" id="2670329"/>
    <lineage>
        <taxon>Bacteria</taxon>
        <taxon>Pseudomonadati</taxon>
        <taxon>Pseudomonadota</taxon>
        <taxon>Alphaproteobacteria</taxon>
        <taxon>Hyphomicrobiales</taxon>
        <taxon>Phyllobacteriaceae</taxon>
        <taxon>Phyllobacterium</taxon>
    </lineage>
</organism>
<gene>
    <name evidence="1" type="ORF">C5748_03805</name>
</gene>
<dbReference type="Proteomes" id="UP000239434">
    <property type="component" value="Unassembled WGS sequence"/>
</dbReference>
<proteinExistence type="predicted"/>
<dbReference type="AlphaFoldDB" id="A0A2S9IXW8"/>
<comment type="caution">
    <text evidence="1">The sequence shown here is derived from an EMBL/GenBank/DDBJ whole genome shotgun (WGS) entry which is preliminary data.</text>
</comment>
<evidence type="ECO:0000313" key="2">
    <source>
        <dbReference type="Proteomes" id="UP000239434"/>
    </source>
</evidence>